<keyword evidence="6" id="KW-0408">Iron</keyword>
<dbReference type="Gene3D" id="1.10.1670.10">
    <property type="entry name" value="Helix-hairpin-Helix base-excision DNA repair enzymes (C-terminal)"/>
    <property type="match status" value="1"/>
</dbReference>
<dbReference type="CDD" id="cd00056">
    <property type="entry name" value="ENDO3c"/>
    <property type="match status" value="1"/>
</dbReference>
<dbReference type="GO" id="GO:0003906">
    <property type="term" value="F:DNA-(apurinic or apyrimidinic site) endonuclease activity"/>
    <property type="evidence" value="ECO:0007669"/>
    <property type="project" value="TreeGrafter"/>
</dbReference>
<dbReference type="PANTHER" id="PTHR43286">
    <property type="entry name" value="ENDONUCLEASE III-LIKE PROTEIN 1"/>
    <property type="match status" value="1"/>
</dbReference>
<dbReference type="Pfam" id="PF00730">
    <property type="entry name" value="HhH-GPD"/>
    <property type="match status" value="1"/>
</dbReference>
<evidence type="ECO:0000256" key="8">
    <source>
        <dbReference type="ARBA" id="ARBA00023204"/>
    </source>
</evidence>
<comment type="similarity">
    <text evidence="2">Belongs to the Nth/MutY family.</text>
</comment>
<keyword evidence="9" id="KW-0456">Lyase</keyword>
<dbReference type="GO" id="GO:0000703">
    <property type="term" value="F:oxidized pyrimidine nucleobase lesion DNA N-glycosylase activity"/>
    <property type="evidence" value="ECO:0007669"/>
    <property type="project" value="TreeGrafter"/>
</dbReference>
<dbReference type="Gene3D" id="1.10.340.30">
    <property type="entry name" value="Hypothetical protein, domain 2"/>
    <property type="match status" value="1"/>
</dbReference>
<dbReference type="GO" id="GO:0046872">
    <property type="term" value="F:metal ion binding"/>
    <property type="evidence" value="ECO:0007669"/>
    <property type="project" value="UniProtKB-KW"/>
</dbReference>
<keyword evidence="5" id="KW-0378">Hydrolase</keyword>
<dbReference type="GO" id="GO:0016829">
    <property type="term" value="F:lyase activity"/>
    <property type="evidence" value="ECO:0007669"/>
    <property type="project" value="UniProtKB-KW"/>
</dbReference>
<evidence type="ECO:0000256" key="3">
    <source>
        <dbReference type="ARBA" id="ARBA00022723"/>
    </source>
</evidence>
<dbReference type="SMART" id="SM00525">
    <property type="entry name" value="FES"/>
    <property type="match status" value="1"/>
</dbReference>
<dbReference type="SMART" id="SM00478">
    <property type="entry name" value="ENDO3c"/>
    <property type="match status" value="1"/>
</dbReference>
<dbReference type="STRING" id="1235591.CAK95_19215"/>
<accession>A0A1W6ZW46</accession>
<protein>
    <submittedName>
        <fullName evidence="11">Uncharacterized protein</fullName>
    </submittedName>
</protein>
<evidence type="ECO:0000256" key="4">
    <source>
        <dbReference type="ARBA" id="ARBA00022763"/>
    </source>
</evidence>
<dbReference type="InterPro" id="IPR023170">
    <property type="entry name" value="HhH_base_excis_C"/>
</dbReference>
<dbReference type="OrthoDB" id="9800977at2"/>
<dbReference type="InterPro" id="IPR004035">
    <property type="entry name" value="Endouclease-III_FeS-bd_BS"/>
</dbReference>
<dbReference type="GO" id="GO:0006289">
    <property type="term" value="P:nucleotide-excision repair"/>
    <property type="evidence" value="ECO:0007669"/>
    <property type="project" value="TreeGrafter"/>
</dbReference>
<comment type="cofactor">
    <cofactor evidence="1">
        <name>[4Fe-4S] cluster</name>
        <dbReference type="ChEBI" id="CHEBI:49883"/>
    </cofactor>
</comment>
<evidence type="ECO:0000256" key="2">
    <source>
        <dbReference type="ARBA" id="ARBA00008343"/>
    </source>
</evidence>
<dbReference type="InterPro" id="IPR011257">
    <property type="entry name" value="DNA_glycosylase"/>
</dbReference>
<sequence length="231" mass="26566">MQLTFTFEREPILLQIRNRLVQIYGQQRDELRHEPTPQWVKAMISSRTLDAISDGAFVRLRGLPSWDMLAQMKTTEITPMIHDVTFAQNKAIHLAKSAQIIKRRRGTVELDFLADWPTQVAFDWLNSLPGTGPKVACVTLNFSTLRRPVFAIDTHVLRVFWRLGLAPNRHNFKRGYITLSNLIPNNWDADDLYELHWLMKYLGQKICTHERPLCGRCPLASLCPSAACLQA</sequence>
<evidence type="ECO:0000256" key="7">
    <source>
        <dbReference type="ARBA" id="ARBA00023014"/>
    </source>
</evidence>
<dbReference type="PIRSF" id="PIRSF001435">
    <property type="entry name" value="Nth"/>
    <property type="match status" value="1"/>
</dbReference>
<keyword evidence="3" id="KW-0479">Metal-binding</keyword>
<keyword evidence="7" id="KW-0411">Iron-sulfur</keyword>
<evidence type="ECO:0000256" key="9">
    <source>
        <dbReference type="ARBA" id="ARBA00023239"/>
    </source>
</evidence>
<dbReference type="KEGG" id="psin:CAK95_19215"/>
<reference evidence="11 12" key="1">
    <citation type="submission" date="2017-05" db="EMBL/GenBank/DDBJ databases">
        <title>Full genome sequence of Pseudorhodoplanes sinuspersici.</title>
        <authorList>
            <person name="Dastgheib S.M.M."/>
            <person name="Shavandi M."/>
            <person name="Tirandaz H."/>
        </authorList>
    </citation>
    <scope>NUCLEOTIDE SEQUENCE [LARGE SCALE GENOMIC DNA]</scope>
    <source>
        <strain evidence="11 12">RIPI110</strain>
    </source>
</reference>
<dbReference type="Proteomes" id="UP000194137">
    <property type="component" value="Chromosome"/>
</dbReference>
<keyword evidence="4" id="KW-0227">DNA damage</keyword>
<dbReference type="SUPFAM" id="SSF48150">
    <property type="entry name" value="DNA-glycosylase"/>
    <property type="match status" value="1"/>
</dbReference>
<evidence type="ECO:0000313" key="11">
    <source>
        <dbReference type="EMBL" id="ARQ00985.1"/>
    </source>
</evidence>
<gene>
    <name evidence="11" type="ORF">CAK95_19215</name>
</gene>
<dbReference type="EMBL" id="CP021112">
    <property type="protein sequence ID" value="ARQ00985.1"/>
    <property type="molecule type" value="Genomic_DNA"/>
</dbReference>
<dbReference type="AlphaFoldDB" id="A0A1W6ZW46"/>
<keyword evidence="10" id="KW-0326">Glycosidase</keyword>
<organism evidence="11 12">
    <name type="scientific">Pseudorhodoplanes sinuspersici</name>
    <dbReference type="NCBI Taxonomy" id="1235591"/>
    <lineage>
        <taxon>Bacteria</taxon>
        <taxon>Pseudomonadati</taxon>
        <taxon>Pseudomonadota</taxon>
        <taxon>Alphaproteobacteria</taxon>
        <taxon>Hyphomicrobiales</taxon>
        <taxon>Pseudorhodoplanes</taxon>
    </lineage>
</organism>
<name>A0A1W6ZW46_9HYPH</name>
<dbReference type="GO" id="GO:0006285">
    <property type="term" value="P:base-excision repair, AP site formation"/>
    <property type="evidence" value="ECO:0007669"/>
    <property type="project" value="TreeGrafter"/>
</dbReference>
<keyword evidence="8" id="KW-0234">DNA repair</keyword>
<dbReference type="PROSITE" id="PS00764">
    <property type="entry name" value="ENDONUCLEASE_III_1"/>
    <property type="match status" value="1"/>
</dbReference>
<dbReference type="GO" id="GO:0051539">
    <property type="term" value="F:4 iron, 4 sulfur cluster binding"/>
    <property type="evidence" value="ECO:0007669"/>
    <property type="project" value="InterPro"/>
</dbReference>
<evidence type="ECO:0000256" key="6">
    <source>
        <dbReference type="ARBA" id="ARBA00023004"/>
    </source>
</evidence>
<dbReference type="RefSeq" id="WP_086089380.1">
    <property type="nucleotide sequence ID" value="NZ_CP021112.1"/>
</dbReference>
<dbReference type="InterPro" id="IPR003265">
    <property type="entry name" value="HhH-GPD_domain"/>
</dbReference>
<keyword evidence="12" id="KW-1185">Reference proteome</keyword>
<evidence type="ECO:0000256" key="10">
    <source>
        <dbReference type="ARBA" id="ARBA00023295"/>
    </source>
</evidence>
<evidence type="ECO:0000256" key="1">
    <source>
        <dbReference type="ARBA" id="ARBA00001966"/>
    </source>
</evidence>
<dbReference type="PANTHER" id="PTHR43286:SF1">
    <property type="entry name" value="ENDONUCLEASE III-LIKE PROTEIN 1"/>
    <property type="match status" value="1"/>
</dbReference>
<evidence type="ECO:0000256" key="5">
    <source>
        <dbReference type="ARBA" id="ARBA00022801"/>
    </source>
</evidence>
<proteinExistence type="inferred from homology"/>
<evidence type="ECO:0000313" key="12">
    <source>
        <dbReference type="Proteomes" id="UP000194137"/>
    </source>
</evidence>
<dbReference type="InterPro" id="IPR003651">
    <property type="entry name" value="Endonuclease3_FeS-loop_motif"/>
</dbReference>